<comment type="caution">
    <text evidence="1">The sequence shown here is derived from an EMBL/GenBank/DDBJ whole genome shotgun (WGS) entry which is preliminary data.</text>
</comment>
<accession>A0A5B6VCW6</accession>
<keyword evidence="2" id="KW-1185">Reference proteome</keyword>
<organism evidence="1 2">
    <name type="scientific">Gossypium australe</name>
    <dbReference type="NCBI Taxonomy" id="47621"/>
    <lineage>
        <taxon>Eukaryota</taxon>
        <taxon>Viridiplantae</taxon>
        <taxon>Streptophyta</taxon>
        <taxon>Embryophyta</taxon>
        <taxon>Tracheophyta</taxon>
        <taxon>Spermatophyta</taxon>
        <taxon>Magnoliopsida</taxon>
        <taxon>eudicotyledons</taxon>
        <taxon>Gunneridae</taxon>
        <taxon>Pentapetalae</taxon>
        <taxon>rosids</taxon>
        <taxon>malvids</taxon>
        <taxon>Malvales</taxon>
        <taxon>Malvaceae</taxon>
        <taxon>Malvoideae</taxon>
        <taxon>Gossypium</taxon>
    </lineage>
</organism>
<keyword evidence="1" id="KW-0808">Transferase</keyword>
<evidence type="ECO:0000313" key="1">
    <source>
        <dbReference type="EMBL" id="KAA3467060.1"/>
    </source>
</evidence>
<dbReference type="EMBL" id="SMMG02000007">
    <property type="protein sequence ID" value="KAA3467060.1"/>
    <property type="molecule type" value="Genomic_DNA"/>
</dbReference>
<proteinExistence type="predicted"/>
<protein>
    <submittedName>
        <fullName evidence="1">Reverse transcriptase</fullName>
    </submittedName>
</protein>
<keyword evidence="1" id="KW-0548">Nucleotidyltransferase</keyword>
<reference evidence="2" key="1">
    <citation type="journal article" date="2019" name="Plant Biotechnol. J.">
        <title>Genome sequencing of the Australian wild diploid species Gossypium australe highlights disease resistance and delayed gland morphogenesis.</title>
        <authorList>
            <person name="Cai Y."/>
            <person name="Cai X."/>
            <person name="Wang Q."/>
            <person name="Wang P."/>
            <person name="Zhang Y."/>
            <person name="Cai C."/>
            <person name="Xu Y."/>
            <person name="Wang K."/>
            <person name="Zhou Z."/>
            <person name="Wang C."/>
            <person name="Geng S."/>
            <person name="Li B."/>
            <person name="Dong Q."/>
            <person name="Hou Y."/>
            <person name="Wang H."/>
            <person name="Ai P."/>
            <person name="Liu Z."/>
            <person name="Yi F."/>
            <person name="Sun M."/>
            <person name="An G."/>
            <person name="Cheng J."/>
            <person name="Zhang Y."/>
            <person name="Shi Q."/>
            <person name="Xie Y."/>
            <person name="Shi X."/>
            <person name="Chang Y."/>
            <person name="Huang F."/>
            <person name="Chen Y."/>
            <person name="Hong S."/>
            <person name="Mi L."/>
            <person name="Sun Q."/>
            <person name="Zhang L."/>
            <person name="Zhou B."/>
            <person name="Peng R."/>
            <person name="Zhang X."/>
            <person name="Liu F."/>
        </authorList>
    </citation>
    <scope>NUCLEOTIDE SEQUENCE [LARGE SCALE GENOMIC DNA]</scope>
    <source>
        <strain evidence="2">cv. PA1801</strain>
    </source>
</reference>
<gene>
    <name evidence="1" type="ORF">EPI10_002107</name>
</gene>
<sequence>MNGETIEIWKDRWVRGIRGDRFHHSGILKEDLASKVAEIIYKEEGTWNLSSIEHWLLGEENEDPNGIDRLIWPHNASGCYSIKSGYKIIEKEAEGNKALRPSSSYWMIWKMCCEVMMQGARINAKRTICKKKVAAMEILEIGYNGMSSNLNENQGNDEVN</sequence>
<dbReference type="GO" id="GO:0003964">
    <property type="term" value="F:RNA-directed DNA polymerase activity"/>
    <property type="evidence" value="ECO:0007669"/>
    <property type="project" value="UniProtKB-KW"/>
</dbReference>
<dbReference type="OrthoDB" id="1938246at2759"/>
<keyword evidence="1" id="KW-0695">RNA-directed DNA polymerase</keyword>
<dbReference type="Proteomes" id="UP000325315">
    <property type="component" value="Unassembled WGS sequence"/>
</dbReference>
<name>A0A5B6VCW6_9ROSI</name>
<dbReference type="AlphaFoldDB" id="A0A5B6VCW6"/>
<evidence type="ECO:0000313" key="2">
    <source>
        <dbReference type="Proteomes" id="UP000325315"/>
    </source>
</evidence>